<feature type="domain" description="AMP-dependent synthetase/ligase" evidence="5">
    <location>
        <begin position="15"/>
        <end position="328"/>
    </location>
</feature>
<dbReference type="PANTHER" id="PTHR43767:SF1">
    <property type="entry name" value="NONRIBOSOMAL PEPTIDE SYNTHASE PES1 (EUROFUNG)-RELATED"/>
    <property type="match status" value="1"/>
</dbReference>
<dbReference type="Pfam" id="PF00501">
    <property type="entry name" value="AMP-binding"/>
    <property type="match status" value="1"/>
</dbReference>
<organism evidence="7 8">
    <name type="scientific">Photobacterium ganghwense</name>
    <dbReference type="NCBI Taxonomy" id="320778"/>
    <lineage>
        <taxon>Bacteria</taxon>
        <taxon>Pseudomonadati</taxon>
        <taxon>Pseudomonadota</taxon>
        <taxon>Gammaproteobacteria</taxon>
        <taxon>Vibrionales</taxon>
        <taxon>Vibrionaceae</taxon>
        <taxon>Photobacterium</taxon>
    </lineage>
</organism>
<dbReference type="Proteomes" id="UP000035909">
    <property type="component" value="Unassembled WGS sequence"/>
</dbReference>
<dbReference type="RefSeq" id="WP_047887572.1">
    <property type="nucleotide sequence ID" value="NZ_CP071325.1"/>
</dbReference>
<dbReference type="InterPro" id="IPR025110">
    <property type="entry name" value="AMP-bd_C"/>
</dbReference>
<dbReference type="GO" id="GO:0009234">
    <property type="term" value="P:menaquinone biosynthetic process"/>
    <property type="evidence" value="ECO:0007669"/>
    <property type="project" value="UniProtKB-KW"/>
</dbReference>
<reference evidence="7 8" key="1">
    <citation type="submission" date="2015-05" db="EMBL/GenBank/DDBJ databases">
        <title>Photobacterium galathea sp. nov.</title>
        <authorList>
            <person name="Machado H."/>
            <person name="Gram L."/>
        </authorList>
    </citation>
    <scope>NUCLEOTIDE SEQUENCE [LARGE SCALE GENOMIC DNA]</scope>
    <source>
        <strain evidence="7 8">DSM 22954</strain>
    </source>
</reference>
<dbReference type="InterPro" id="IPR050237">
    <property type="entry name" value="ATP-dep_AMP-bd_enzyme"/>
</dbReference>
<gene>
    <name evidence="7" type="ORF">ABT57_22860</name>
</gene>
<comment type="caution">
    <text evidence="7">The sequence shown here is derived from an EMBL/GenBank/DDBJ whole genome shotgun (WGS) entry which is preliminary data.</text>
</comment>
<dbReference type="InterPro" id="IPR042099">
    <property type="entry name" value="ANL_N_sf"/>
</dbReference>
<evidence type="ECO:0000256" key="2">
    <source>
        <dbReference type="ARBA" id="ARBA00022598"/>
    </source>
</evidence>
<dbReference type="EMBL" id="LDOU01000030">
    <property type="protein sequence ID" value="KLV04973.1"/>
    <property type="molecule type" value="Genomic_DNA"/>
</dbReference>
<evidence type="ECO:0000256" key="4">
    <source>
        <dbReference type="ARBA" id="ARBA00022840"/>
    </source>
</evidence>
<evidence type="ECO:0000256" key="3">
    <source>
        <dbReference type="ARBA" id="ARBA00022741"/>
    </source>
</evidence>
<dbReference type="PROSITE" id="PS00455">
    <property type="entry name" value="AMP_BINDING"/>
    <property type="match status" value="1"/>
</dbReference>
<accession>A0A0J1GZC6</accession>
<dbReference type="OrthoDB" id="9803968at2"/>
<evidence type="ECO:0000259" key="5">
    <source>
        <dbReference type="Pfam" id="PF00501"/>
    </source>
</evidence>
<proteinExistence type="predicted"/>
<dbReference type="Gene3D" id="3.30.300.30">
    <property type="match status" value="1"/>
</dbReference>
<evidence type="ECO:0000313" key="8">
    <source>
        <dbReference type="Proteomes" id="UP000035909"/>
    </source>
</evidence>
<dbReference type="InterPro" id="IPR045851">
    <property type="entry name" value="AMP-bd_C_sf"/>
</dbReference>
<dbReference type="InterPro" id="IPR010192">
    <property type="entry name" value="MenE"/>
</dbReference>
<dbReference type="InterPro" id="IPR000873">
    <property type="entry name" value="AMP-dep_synth/lig_dom"/>
</dbReference>
<dbReference type="PATRIC" id="fig|320778.3.peg.4893"/>
<evidence type="ECO:0000259" key="6">
    <source>
        <dbReference type="Pfam" id="PF13193"/>
    </source>
</evidence>
<keyword evidence="3" id="KW-0547">Nucleotide-binding</keyword>
<name>A0A0J1GZC6_9GAMM</name>
<keyword evidence="8" id="KW-1185">Reference proteome</keyword>
<dbReference type="SUPFAM" id="SSF56801">
    <property type="entry name" value="Acetyl-CoA synthetase-like"/>
    <property type="match status" value="1"/>
</dbReference>
<protein>
    <submittedName>
        <fullName evidence="7">O-succinylbenzoic acid--CoA ligase</fullName>
    </submittedName>
</protein>
<dbReference type="STRING" id="320778.ABT57_22860"/>
<evidence type="ECO:0000313" key="7">
    <source>
        <dbReference type="EMBL" id="KLV04973.1"/>
    </source>
</evidence>
<dbReference type="PANTHER" id="PTHR43767">
    <property type="entry name" value="LONG-CHAIN-FATTY-ACID--COA LIGASE"/>
    <property type="match status" value="1"/>
</dbReference>
<dbReference type="CDD" id="cd17630">
    <property type="entry name" value="OSB_MenE-like"/>
    <property type="match status" value="1"/>
</dbReference>
<dbReference type="AlphaFoldDB" id="A0A0J1GZC6"/>
<keyword evidence="1" id="KW-0474">Menaquinone biosynthesis</keyword>
<keyword evidence="2 7" id="KW-0436">Ligase</keyword>
<dbReference type="Pfam" id="PF13193">
    <property type="entry name" value="AMP-binding_C"/>
    <property type="match status" value="1"/>
</dbReference>
<dbReference type="NCBIfam" id="TIGR01923">
    <property type="entry name" value="menE"/>
    <property type="match status" value="1"/>
</dbReference>
<feature type="domain" description="AMP-binding enzyme C-terminal" evidence="6">
    <location>
        <begin position="377"/>
        <end position="441"/>
    </location>
</feature>
<dbReference type="NCBIfam" id="NF006539">
    <property type="entry name" value="PRK09029.1"/>
    <property type="match status" value="1"/>
</dbReference>
<dbReference type="GO" id="GO:0005524">
    <property type="term" value="F:ATP binding"/>
    <property type="evidence" value="ECO:0007669"/>
    <property type="project" value="UniProtKB-KW"/>
</dbReference>
<keyword evidence="4" id="KW-0067">ATP-binding</keyword>
<evidence type="ECO:0000256" key="1">
    <source>
        <dbReference type="ARBA" id="ARBA00022428"/>
    </source>
</evidence>
<dbReference type="Gene3D" id="3.40.50.12780">
    <property type="entry name" value="N-terminal domain of ligase-like"/>
    <property type="match status" value="1"/>
</dbReference>
<dbReference type="GO" id="GO:0008756">
    <property type="term" value="F:o-succinylbenzoate-CoA ligase activity"/>
    <property type="evidence" value="ECO:0007669"/>
    <property type="project" value="InterPro"/>
</dbReference>
<dbReference type="InterPro" id="IPR020845">
    <property type="entry name" value="AMP-binding_CS"/>
</dbReference>
<sequence>MAAATTETFPTWPWQHWATERPAAVAIHCEGQQFSWHETAKRVDEYAQGLIEQGLKRDQLVAVVSPNSLQAVWLLLAVLRVGARFVGINPRLSQAELDAQLAALHCDFVWYPAKSVLDLSGYTRLQLLPPDASRMVPVTWQLHRPATLTLTSGSTGFPKAVVHSAQTHLASAEGLLAWLPFDAEDSWLLSLPLFHISGMAIIWRWLARGARLDVCAPERLDAALAQVTHASLVPTQLQRLLDAAETTSLALKQVLLGGTMIPVSLTQQARQAGIECWCGYGMTEMASTVTAKPADDSSGVGTVLPNRELTLVDGEVMVKGETLCLGYYRQQTIFPIAEDEWFATRDLACWKDGELHILGRADNMFISGGENIQPEDIEKVLLQHPDVTQAVVLPVEDAEFGHRPLALIRTVGPLDEERKQQLRAYMAQQVTAFRRPVEYLAIPAHLSGSGIKLSRVALKAWLESERAVYQDCLV</sequence>